<keyword evidence="6" id="KW-0349">Heme</keyword>
<evidence type="ECO:0000256" key="12">
    <source>
        <dbReference type="ARBA" id="ARBA00022860"/>
    </source>
</evidence>
<dbReference type="AlphaFoldDB" id="A0A9Q0N1J3"/>
<comment type="cofactor">
    <cofactor evidence="3">
        <name>FAD</name>
        <dbReference type="ChEBI" id="CHEBI:57692"/>
    </cofactor>
</comment>
<organism evidence="16 17">
    <name type="scientific">Pseudolycoriella hygida</name>
    <dbReference type="NCBI Taxonomy" id="35572"/>
    <lineage>
        <taxon>Eukaryota</taxon>
        <taxon>Metazoa</taxon>
        <taxon>Ecdysozoa</taxon>
        <taxon>Arthropoda</taxon>
        <taxon>Hexapoda</taxon>
        <taxon>Insecta</taxon>
        <taxon>Pterygota</taxon>
        <taxon>Neoptera</taxon>
        <taxon>Endopterygota</taxon>
        <taxon>Diptera</taxon>
        <taxon>Nematocera</taxon>
        <taxon>Sciaroidea</taxon>
        <taxon>Sciaridae</taxon>
        <taxon>Pseudolycoriella</taxon>
    </lineage>
</organism>
<keyword evidence="8" id="KW-0288">FMN</keyword>
<evidence type="ECO:0000259" key="15">
    <source>
        <dbReference type="PROSITE" id="PS51384"/>
    </source>
</evidence>
<evidence type="ECO:0000256" key="2">
    <source>
        <dbReference type="ARBA" id="ARBA00001970"/>
    </source>
</evidence>
<dbReference type="InterPro" id="IPR039261">
    <property type="entry name" value="FNR_nucleotide-bd"/>
</dbReference>
<dbReference type="InterPro" id="IPR001709">
    <property type="entry name" value="Flavoprot_Pyr_Nucl_cyt_Rdtase"/>
</dbReference>
<reference evidence="16" key="1">
    <citation type="submission" date="2022-07" db="EMBL/GenBank/DDBJ databases">
        <authorList>
            <person name="Trinca V."/>
            <person name="Uliana J.V.C."/>
            <person name="Torres T.T."/>
            <person name="Ward R.J."/>
            <person name="Monesi N."/>
        </authorList>
    </citation>
    <scope>NUCLEOTIDE SEQUENCE</scope>
    <source>
        <strain evidence="16">HSMRA1968</strain>
        <tissue evidence="16">Whole embryos</tissue>
    </source>
</reference>
<dbReference type="PRINTS" id="PR00371">
    <property type="entry name" value="FPNCR"/>
</dbReference>
<evidence type="ECO:0000256" key="9">
    <source>
        <dbReference type="ARBA" id="ARBA00022723"/>
    </source>
</evidence>
<keyword evidence="14" id="KW-0408">Iron</keyword>
<dbReference type="GO" id="GO:0046872">
    <property type="term" value="F:metal ion binding"/>
    <property type="evidence" value="ECO:0007669"/>
    <property type="project" value="UniProtKB-KW"/>
</dbReference>
<dbReference type="PANTHER" id="PTHR43410">
    <property type="entry name" value="NITRIC OXIDE SYNTHASE OXYGENASE"/>
    <property type="match status" value="1"/>
</dbReference>
<dbReference type="EC" id="1.14.13.39" evidence="5"/>
<evidence type="ECO:0000256" key="14">
    <source>
        <dbReference type="ARBA" id="ARBA00023004"/>
    </source>
</evidence>
<dbReference type="PANTHER" id="PTHR43410:SF1">
    <property type="entry name" value="NITRIC OXIDE SYNTHASE"/>
    <property type="match status" value="1"/>
</dbReference>
<evidence type="ECO:0000256" key="7">
    <source>
        <dbReference type="ARBA" id="ARBA00022630"/>
    </source>
</evidence>
<evidence type="ECO:0000256" key="3">
    <source>
        <dbReference type="ARBA" id="ARBA00001974"/>
    </source>
</evidence>
<evidence type="ECO:0000256" key="6">
    <source>
        <dbReference type="ARBA" id="ARBA00022617"/>
    </source>
</evidence>
<dbReference type="GO" id="GO:0005516">
    <property type="term" value="F:calmodulin binding"/>
    <property type="evidence" value="ECO:0007669"/>
    <property type="project" value="UniProtKB-KW"/>
</dbReference>
<dbReference type="Gene3D" id="1.20.990.10">
    <property type="entry name" value="NADPH-cytochrome p450 Reductase, Chain A, domain 3"/>
    <property type="match status" value="1"/>
</dbReference>
<keyword evidence="12" id="KW-0112">Calmodulin-binding</keyword>
<dbReference type="GO" id="GO:0004517">
    <property type="term" value="F:nitric-oxide synthase activity"/>
    <property type="evidence" value="ECO:0007669"/>
    <property type="project" value="UniProtKB-EC"/>
</dbReference>
<comment type="similarity">
    <text evidence="4">Belongs to the NOS family.</text>
</comment>
<dbReference type="SUPFAM" id="SSF52343">
    <property type="entry name" value="Ferredoxin reductase-like, C-terminal NADP-linked domain"/>
    <property type="match status" value="1"/>
</dbReference>
<dbReference type="FunFam" id="1.20.990.10:FF:000002">
    <property type="entry name" value="Nitric oxide synthase"/>
    <property type="match status" value="1"/>
</dbReference>
<evidence type="ECO:0000256" key="4">
    <source>
        <dbReference type="ARBA" id="ARBA00006267"/>
    </source>
</evidence>
<keyword evidence="10" id="KW-0274">FAD</keyword>
<dbReference type="Gene3D" id="3.40.50.80">
    <property type="entry name" value="Nucleotide-binding domain of ferredoxin-NADP reductase (FNR) module"/>
    <property type="match status" value="1"/>
</dbReference>
<comment type="cofactor">
    <cofactor evidence="1">
        <name>FMN</name>
        <dbReference type="ChEBI" id="CHEBI:58210"/>
    </cofactor>
</comment>
<dbReference type="OrthoDB" id="1688044at2759"/>
<evidence type="ECO:0000256" key="13">
    <source>
        <dbReference type="ARBA" id="ARBA00023002"/>
    </source>
</evidence>
<keyword evidence="13" id="KW-0560">Oxidoreductase</keyword>
<dbReference type="PROSITE" id="PS51384">
    <property type="entry name" value="FAD_FR"/>
    <property type="match status" value="1"/>
</dbReference>
<dbReference type="InterPro" id="IPR023173">
    <property type="entry name" value="NADPH_Cyt_P450_Rdtase_alpha"/>
</dbReference>
<evidence type="ECO:0000256" key="1">
    <source>
        <dbReference type="ARBA" id="ARBA00001917"/>
    </source>
</evidence>
<keyword evidence="7" id="KW-0285">Flavoprotein</keyword>
<dbReference type="InterPro" id="IPR017927">
    <property type="entry name" value="FAD-bd_FR_type"/>
</dbReference>
<dbReference type="Pfam" id="PF00175">
    <property type="entry name" value="NAD_binding_1"/>
    <property type="match status" value="1"/>
</dbReference>
<comment type="cofactor">
    <cofactor evidence="2">
        <name>heme b</name>
        <dbReference type="ChEBI" id="CHEBI:60344"/>
    </cofactor>
</comment>
<name>A0A9Q0N1J3_9DIPT</name>
<dbReference type="FunFam" id="3.40.50.80:FF:000001">
    <property type="entry name" value="NADPH--cytochrome P450 reductase 1"/>
    <property type="match status" value="1"/>
</dbReference>
<evidence type="ECO:0000313" key="16">
    <source>
        <dbReference type="EMBL" id="KAJ6641917.1"/>
    </source>
</evidence>
<protein>
    <recommendedName>
        <fullName evidence="5">nitric-oxide synthase (NADPH)</fullName>
        <ecNumber evidence="5">1.14.13.39</ecNumber>
    </recommendedName>
</protein>
<keyword evidence="17" id="KW-1185">Reference proteome</keyword>
<dbReference type="EMBL" id="WJQU01000002">
    <property type="protein sequence ID" value="KAJ6641917.1"/>
    <property type="molecule type" value="Genomic_DNA"/>
</dbReference>
<evidence type="ECO:0000256" key="10">
    <source>
        <dbReference type="ARBA" id="ARBA00022827"/>
    </source>
</evidence>
<evidence type="ECO:0000256" key="5">
    <source>
        <dbReference type="ARBA" id="ARBA00012989"/>
    </source>
</evidence>
<keyword evidence="9" id="KW-0479">Metal-binding</keyword>
<dbReference type="InterPro" id="IPR001433">
    <property type="entry name" value="OxRdtase_FAD/NAD-bd"/>
</dbReference>
<accession>A0A9Q0N1J3</accession>
<proteinExistence type="inferred from homology"/>
<dbReference type="SUPFAM" id="SSF63380">
    <property type="entry name" value="Riboflavin synthase domain-like"/>
    <property type="match status" value="1"/>
</dbReference>
<dbReference type="GO" id="GO:0006809">
    <property type="term" value="P:nitric oxide biosynthetic process"/>
    <property type="evidence" value="ECO:0007669"/>
    <property type="project" value="TreeGrafter"/>
</dbReference>
<evidence type="ECO:0000256" key="11">
    <source>
        <dbReference type="ARBA" id="ARBA00022857"/>
    </source>
</evidence>
<dbReference type="Proteomes" id="UP001151699">
    <property type="component" value="Chromosome B"/>
</dbReference>
<dbReference type="InterPro" id="IPR050607">
    <property type="entry name" value="NOS"/>
</dbReference>
<dbReference type="Pfam" id="PF00667">
    <property type="entry name" value="FAD_binding_1"/>
    <property type="match status" value="1"/>
</dbReference>
<evidence type="ECO:0000313" key="17">
    <source>
        <dbReference type="Proteomes" id="UP001151699"/>
    </source>
</evidence>
<evidence type="ECO:0000256" key="8">
    <source>
        <dbReference type="ARBA" id="ARBA00022643"/>
    </source>
</evidence>
<feature type="domain" description="FAD-binding FR-type" evidence="15">
    <location>
        <begin position="1"/>
        <end position="244"/>
    </location>
</feature>
<gene>
    <name evidence="16" type="primary">Nos1</name>
    <name evidence="16" type="ORF">Bhyg_06862</name>
</gene>
<dbReference type="Gene3D" id="2.40.30.10">
    <property type="entry name" value="Translation factors"/>
    <property type="match status" value="1"/>
</dbReference>
<dbReference type="InterPro" id="IPR017938">
    <property type="entry name" value="Riboflavin_synthase-like_b-brl"/>
</dbReference>
<keyword evidence="11" id="KW-0521">NADP</keyword>
<comment type="caution">
    <text evidence="16">The sequence shown here is derived from an EMBL/GenBank/DDBJ whole genome shotgun (WGS) entry which is preliminary data.</text>
</comment>
<dbReference type="InterPro" id="IPR003097">
    <property type="entry name" value="CysJ-like_FAD-binding"/>
</dbReference>
<sequence>MKVISRDYLQPAENVFQKQSLLVRLQSTNESHRLSYRPGDHLGVFPSNAPNSIDELLNHLFQKYPAFSGLEDAVLEVEYSEDNENWITQDRLPPCKLREAFTSYLDITSPPGQRFLASMSLMATEESDKIHLKKLAQEPEQYKQWKMHNFPTLLDTLKEFPSVRITPEFLLSRRSLLAPRLYSISSSLRAHPDEVHLTMSLVQFLSQKNPSGPKKFGVCTSFFDRYPEGTVPCFVRPAPSFRLPEDTAVPIILIGAGSGIAPFRSFWQEREVIANQMGYGVLGMCVLFFGCRSKNVDYLYEEEHRRLLKTGIIDKVFVAYSREDKQKKTYVQDEMYTQRSLVFRLLEEDGAHVYVCGDAEMAEGVRKSLLQVYTSEGSLDDMDAQNAIDDLLNQSRYHEDVFGAIHSF</sequence>